<keyword evidence="2 4" id="KW-0863">Zinc-finger</keyword>
<dbReference type="GO" id="GO:0140082">
    <property type="term" value="F:SUMO-ubiquitin ligase activity"/>
    <property type="evidence" value="ECO:0007669"/>
    <property type="project" value="TreeGrafter"/>
</dbReference>
<dbReference type="GO" id="GO:0032183">
    <property type="term" value="F:SUMO binding"/>
    <property type="evidence" value="ECO:0007669"/>
    <property type="project" value="TreeGrafter"/>
</dbReference>
<dbReference type="Proteomes" id="UP001153076">
    <property type="component" value="Unassembled WGS sequence"/>
</dbReference>
<dbReference type="GO" id="GO:0008270">
    <property type="term" value="F:zinc ion binding"/>
    <property type="evidence" value="ECO:0007669"/>
    <property type="project" value="UniProtKB-KW"/>
</dbReference>
<dbReference type="GO" id="GO:0061630">
    <property type="term" value="F:ubiquitin protein ligase activity"/>
    <property type="evidence" value="ECO:0007669"/>
    <property type="project" value="InterPro"/>
</dbReference>
<dbReference type="PANTHER" id="PTHR47094:SF1">
    <property type="entry name" value="RING-TYPE E3 UBIQUITIN TRANSFERASE"/>
    <property type="match status" value="1"/>
</dbReference>
<evidence type="ECO:0000256" key="4">
    <source>
        <dbReference type="PROSITE-ProRule" id="PRU00175"/>
    </source>
</evidence>
<keyword evidence="7" id="KW-1185">Reference proteome</keyword>
<keyword evidence="3" id="KW-0862">Zinc</keyword>
<dbReference type="InterPro" id="IPR049627">
    <property type="entry name" value="SLX8"/>
</dbReference>
<evidence type="ECO:0000256" key="3">
    <source>
        <dbReference type="ARBA" id="ARBA00022833"/>
    </source>
</evidence>
<reference evidence="6" key="1">
    <citation type="submission" date="2022-04" db="EMBL/GenBank/DDBJ databases">
        <title>Carnegiea gigantea Genome sequencing and assembly v2.</title>
        <authorList>
            <person name="Copetti D."/>
            <person name="Sanderson M.J."/>
            <person name="Burquez A."/>
            <person name="Wojciechowski M.F."/>
        </authorList>
    </citation>
    <scope>NUCLEOTIDE SEQUENCE</scope>
    <source>
        <strain evidence="6">SGP5-SGP5p</strain>
        <tissue evidence="6">Aerial part</tissue>
    </source>
</reference>
<proteinExistence type="predicted"/>
<dbReference type="Gene3D" id="3.30.40.10">
    <property type="entry name" value="Zinc/RING finger domain, C3HC4 (zinc finger)"/>
    <property type="match status" value="1"/>
</dbReference>
<evidence type="ECO:0000256" key="1">
    <source>
        <dbReference type="ARBA" id="ARBA00022723"/>
    </source>
</evidence>
<gene>
    <name evidence="6" type="ORF">Cgig2_012059</name>
</gene>
<organism evidence="6 7">
    <name type="scientific">Carnegiea gigantea</name>
    <dbReference type="NCBI Taxonomy" id="171969"/>
    <lineage>
        <taxon>Eukaryota</taxon>
        <taxon>Viridiplantae</taxon>
        <taxon>Streptophyta</taxon>
        <taxon>Embryophyta</taxon>
        <taxon>Tracheophyta</taxon>
        <taxon>Spermatophyta</taxon>
        <taxon>Magnoliopsida</taxon>
        <taxon>eudicotyledons</taxon>
        <taxon>Gunneridae</taxon>
        <taxon>Pentapetalae</taxon>
        <taxon>Caryophyllales</taxon>
        <taxon>Cactineae</taxon>
        <taxon>Cactaceae</taxon>
        <taxon>Cactoideae</taxon>
        <taxon>Echinocereeae</taxon>
        <taxon>Carnegiea</taxon>
    </lineage>
</organism>
<dbReference type="SUPFAM" id="SSF57850">
    <property type="entry name" value="RING/U-box"/>
    <property type="match status" value="1"/>
</dbReference>
<evidence type="ECO:0000256" key="2">
    <source>
        <dbReference type="ARBA" id="ARBA00022771"/>
    </source>
</evidence>
<dbReference type="EMBL" id="JAKOGI010000034">
    <property type="protein sequence ID" value="KAJ8447924.1"/>
    <property type="molecule type" value="Genomic_DNA"/>
</dbReference>
<evidence type="ECO:0000313" key="7">
    <source>
        <dbReference type="Proteomes" id="UP001153076"/>
    </source>
</evidence>
<sequence length="223" mass="24272">MSTRVRRGAPSMGTGFSSQRGKIVLDIDINTPPCENLNEVGTSSCGLVHPEAESAQQVAPLQPISIDVDALDDDVILCSPRAFAEAKNKARRNQGRGNVVDVELESQVRRNKRRRAPTNQSIINCDSYINLDGNGNTVQANGENLSQQPGGMMQPHPPPQEPTFSCPVCMGPFVEETSTKCGHIFCKACIRQSIGAQGKCPTCRKKITMKTTFRVYLPATRLS</sequence>
<dbReference type="InterPro" id="IPR013083">
    <property type="entry name" value="Znf_RING/FYVE/PHD"/>
</dbReference>
<keyword evidence="1" id="KW-0479">Metal-binding</keyword>
<dbReference type="PROSITE" id="PS00518">
    <property type="entry name" value="ZF_RING_1"/>
    <property type="match status" value="1"/>
</dbReference>
<feature type="domain" description="RING-type" evidence="5">
    <location>
        <begin position="166"/>
        <end position="204"/>
    </location>
</feature>
<evidence type="ECO:0000313" key="6">
    <source>
        <dbReference type="EMBL" id="KAJ8447924.1"/>
    </source>
</evidence>
<dbReference type="GO" id="GO:0006511">
    <property type="term" value="P:ubiquitin-dependent protein catabolic process"/>
    <property type="evidence" value="ECO:0007669"/>
    <property type="project" value="TreeGrafter"/>
</dbReference>
<dbReference type="SMART" id="SM00184">
    <property type="entry name" value="RING"/>
    <property type="match status" value="1"/>
</dbReference>
<dbReference type="PANTHER" id="PTHR47094">
    <property type="entry name" value="ELFLESS, ISOFORM B"/>
    <property type="match status" value="1"/>
</dbReference>
<protein>
    <recommendedName>
        <fullName evidence="5">RING-type domain-containing protein</fullName>
    </recommendedName>
</protein>
<dbReference type="InterPro" id="IPR001841">
    <property type="entry name" value="Znf_RING"/>
</dbReference>
<comment type="caution">
    <text evidence="6">The sequence shown here is derived from an EMBL/GenBank/DDBJ whole genome shotgun (WGS) entry which is preliminary data.</text>
</comment>
<accession>A0A9Q1KS68</accession>
<evidence type="ECO:0000259" key="5">
    <source>
        <dbReference type="PROSITE" id="PS50089"/>
    </source>
</evidence>
<dbReference type="OrthoDB" id="6105938at2759"/>
<dbReference type="InterPro" id="IPR017907">
    <property type="entry name" value="Znf_RING_CS"/>
</dbReference>
<dbReference type="AlphaFoldDB" id="A0A9Q1KS68"/>
<dbReference type="Pfam" id="PF13923">
    <property type="entry name" value="zf-C3HC4_2"/>
    <property type="match status" value="1"/>
</dbReference>
<dbReference type="GO" id="GO:0033768">
    <property type="term" value="C:SUMO-targeted ubiquitin ligase complex"/>
    <property type="evidence" value="ECO:0007669"/>
    <property type="project" value="TreeGrafter"/>
</dbReference>
<dbReference type="PROSITE" id="PS50089">
    <property type="entry name" value="ZF_RING_2"/>
    <property type="match status" value="1"/>
</dbReference>
<name>A0A9Q1KS68_9CARY</name>